<comment type="caution">
    <text evidence="3">The sequence shown here is derived from an EMBL/GenBank/DDBJ whole genome shotgun (WGS) entry which is preliminary data.</text>
</comment>
<accession>A0A7J6P690</accession>
<keyword evidence="2" id="KW-0732">Signal</keyword>
<sequence>MTTIIFLIALASGVVGSIFDGYTLPGDEQYWRLRGNSTVPVTSSTTSTTTTAPTESALDQLLNSLVIPEYRHVPSTAEPLSIEEQLQRLEIPYHGIPTKAPTTTTPAPPATTSKFRSDDRCRDECSSSCGQPSGWRADKLQRGGVGQLVCSDGDDGDVGMRATGRGTAGKTTRLPASILLLINYE</sequence>
<dbReference type="EMBL" id="JABANP010000075">
    <property type="protein sequence ID" value="KAF4691615.1"/>
    <property type="molecule type" value="Genomic_DNA"/>
</dbReference>
<gene>
    <name evidence="3" type="ORF">FOZ60_015195</name>
</gene>
<reference evidence="3 4" key="1">
    <citation type="submission" date="2020-04" db="EMBL/GenBank/DDBJ databases">
        <title>Perkinsus olseni comparative genomics.</title>
        <authorList>
            <person name="Bogema D.R."/>
        </authorList>
    </citation>
    <scope>NUCLEOTIDE SEQUENCE [LARGE SCALE GENOMIC DNA]</scope>
    <source>
        <strain evidence="3">00978-12</strain>
    </source>
</reference>
<name>A0A7J6P690_PEROL</name>
<organism evidence="3 4">
    <name type="scientific">Perkinsus olseni</name>
    <name type="common">Perkinsus atlanticus</name>
    <dbReference type="NCBI Taxonomy" id="32597"/>
    <lineage>
        <taxon>Eukaryota</taxon>
        <taxon>Sar</taxon>
        <taxon>Alveolata</taxon>
        <taxon>Perkinsozoa</taxon>
        <taxon>Perkinsea</taxon>
        <taxon>Perkinsida</taxon>
        <taxon>Perkinsidae</taxon>
        <taxon>Perkinsus</taxon>
    </lineage>
</organism>
<proteinExistence type="predicted"/>
<protein>
    <submittedName>
        <fullName evidence="3">Uncharacterized protein</fullName>
    </submittedName>
</protein>
<feature type="region of interest" description="Disordered" evidence="1">
    <location>
        <begin position="95"/>
        <end position="118"/>
    </location>
</feature>
<dbReference type="AlphaFoldDB" id="A0A7J6P690"/>
<evidence type="ECO:0000256" key="1">
    <source>
        <dbReference type="SAM" id="MobiDB-lite"/>
    </source>
</evidence>
<evidence type="ECO:0000313" key="3">
    <source>
        <dbReference type="EMBL" id="KAF4691615.1"/>
    </source>
</evidence>
<dbReference type="Proteomes" id="UP000541610">
    <property type="component" value="Unassembled WGS sequence"/>
</dbReference>
<evidence type="ECO:0000313" key="4">
    <source>
        <dbReference type="Proteomes" id="UP000541610"/>
    </source>
</evidence>
<feature type="signal peptide" evidence="2">
    <location>
        <begin position="1"/>
        <end position="16"/>
    </location>
</feature>
<feature type="chain" id="PRO_5029707849" evidence="2">
    <location>
        <begin position="17"/>
        <end position="185"/>
    </location>
</feature>
<evidence type="ECO:0000256" key="2">
    <source>
        <dbReference type="SAM" id="SignalP"/>
    </source>
</evidence>